<dbReference type="Proteomes" id="UP001161704">
    <property type="component" value="Unassembled WGS sequence"/>
</dbReference>
<dbReference type="RefSeq" id="WP_223924860.1">
    <property type="nucleotide sequence ID" value="NZ_BPND01000050.1"/>
</dbReference>
<protein>
    <submittedName>
        <fullName evidence="1">Uncharacterized protein</fullName>
    </submittedName>
</protein>
<dbReference type="EMBL" id="JAOCIZ010000032">
    <property type="protein sequence ID" value="MDH1505363.1"/>
    <property type="molecule type" value="Genomic_DNA"/>
</dbReference>
<sequence>MNKLHLILDYLLHVNSNKYHLHFIVLFCPDINNLGHVGGEAGKARVAGTPSAIGGNMATPSRLSGNTHHGRLMKDTAFTCIVNRQVTITYSEHGGIFTPIFTLIRQVWSRSPSPC</sequence>
<accession>A0AA42UE12</accession>
<organism evidence="1 2">
    <name type="scientific">Aeromonas caviae</name>
    <name type="common">Aeromonas punctata</name>
    <dbReference type="NCBI Taxonomy" id="648"/>
    <lineage>
        <taxon>Bacteria</taxon>
        <taxon>Pseudomonadati</taxon>
        <taxon>Pseudomonadota</taxon>
        <taxon>Gammaproteobacteria</taxon>
        <taxon>Aeromonadales</taxon>
        <taxon>Aeromonadaceae</taxon>
        <taxon>Aeromonas</taxon>
    </lineage>
</organism>
<evidence type="ECO:0000313" key="1">
    <source>
        <dbReference type="EMBL" id="MDH1505363.1"/>
    </source>
</evidence>
<evidence type="ECO:0000313" key="2">
    <source>
        <dbReference type="Proteomes" id="UP001161704"/>
    </source>
</evidence>
<reference evidence="1" key="1">
    <citation type="submission" date="2022-09" db="EMBL/GenBank/DDBJ databases">
        <title>Intensive care unit water sources are persistently colonized with multi-drug resistant bacteria and are the site of extensive horizontal gene transfer of antibiotic resistance genes.</title>
        <authorList>
            <person name="Diorio-Toth L."/>
        </authorList>
    </citation>
    <scope>NUCLEOTIDE SEQUENCE</scope>
    <source>
        <strain evidence="1">GD03710</strain>
    </source>
</reference>
<name>A0AA42UE12_AERCA</name>
<gene>
    <name evidence="1" type="ORF">N5I20_09870</name>
</gene>
<proteinExistence type="predicted"/>
<dbReference type="AlphaFoldDB" id="A0AA42UE12"/>
<comment type="caution">
    <text evidence="1">The sequence shown here is derived from an EMBL/GenBank/DDBJ whole genome shotgun (WGS) entry which is preliminary data.</text>
</comment>